<dbReference type="RefSeq" id="WP_073477346.1">
    <property type="nucleotide sequence ID" value="NZ_FQZU01000022.1"/>
</dbReference>
<dbReference type="InterPro" id="IPR045851">
    <property type="entry name" value="AMP-bd_C_sf"/>
</dbReference>
<dbReference type="EMBL" id="FQZU01000022">
    <property type="protein sequence ID" value="SHK33055.1"/>
    <property type="molecule type" value="Genomic_DNA"/>
</dbReference>
<dbReference type="InterPro" id="IPR025110">
    <property type="entry name" value="AMP-bd_C"/>
</dbReference>
<accession>A0A1M6RKR6</accession>
<dbReference type="AlphaFoldDB" id="A0A1M6RKR6"/>
<dbReference type="InterPro" id="IPR000873">
    <property type="entry name" value="AMP-dep_synth/lig_dom"/>
</dbReference>
<evidence type="ECO:0000256" key="1">
    <source>
        <dbReference type="ARBA" id="ARBA00006432"/>
    </source>
</evidence>
<dbReference type="PANTHER" id="PTHR24096">
    <property type="entry name" value="LONG-CHAIN-FATTY-ACID--COA LIGASE"/>
    <property type="match status" value="1"/>
</dbReference>
<feature type="domain" description="AMP-dependent synthetase/ligase" evidence="3">
    <location>
        <begin position="33"/>
        <end position="348"/>
    </location>
</feature>
<feature type="domain" description="AMP-dependent synthetase/ligase" evidence="3">
    <location>
        <begin position="411"/>
        <end position="467"/>
    </location>
</feature>
<reference evidence="6" key="1">
    <citation type="submission" date="2016-11" db="EMBL/GenBank/DDBJ databases">
        <authorList>
            <person name="Varghese N."/>
            <person name="Submissions S."/>
        </authorList>
    </citation>
    <scope>NUCLEOTIDE SEQUENCE [LARGE SCALE GENOMIC DNA]</scope>
    <source>
        <strain evidence="6">DSM 16219</strain>
    </source>
</reference>
<evidence type="ECO:0000256" key="2">
    <source>
        <dbReference type="ARBA" id="ARBA00022598"/>
    </source>
</evidence>
<evidence type="ECO:0000259" key="3">
    <source>
        <dbReference type="Pfam" id="PF00501"/>
    </source>
</evidence>
<dbReference type="STRING" id="1121393.SAMN02745216_03287"/>
<dbReference type="GO" id="GO:0016405">
    <property type="term" value="F:CoA-ligase activity"/>
    <property type="evidence" value="ECO:0007669"/>
    <property type="project" value="TreeGrafter"/>
</dbReference>
<dbReference type="PROSITE" id="PS00455">
    <property type="entry name" value="AMP_BINDING"/>
    <property type="match status" value="1"/>
</dbReference>
<name>A0A1M6RKR6_9BACT</name>
<keyword evidence="6" id="KW-1185">Reference proteome</keyword>
<comment type="similarity">
    <text evidence="1">Belongs to the ATP-dependent AMP-binding enzyme family.</text>
</comment>
<evidence type="ECO:0000259" key="4">
    <source>
        <dbReference type="Pfam" id="PF13193"/>
    </source>
</evidence>
<dbReference type="Pfam" id="PF00501">
    <property type="entry name" value="AMP-binding"/>
    <property type="match status" value="2"/>
</dbReference>
<dbReference type="PANTHER" id="PTHR24096:SF149">
    <property type="entry name" value="AMP-BINDING DOMAIN-CONTAINING PROTEIN-RELATED"/>
    <property type="match status" value="1"/>
</dbReference>
<evidence type="ECO:0000313" key="6">
    <source>
        <dbReference type="Proteomes" id="UP000183994"/>
    </source>
</evidence>
<organism evidence="5 6">
    <name type="scientific">Desulfatibacillum alkenivorans DSM 16219</name>
    <dbReference type="NCBI Taxonomy" id="1121393"/>
    <lineage>
        <taxon>Bacteria</taxon>
        <taxon>Pseudomonadati</taxon>
        <taxon>Thermodesulfobacteriota</taxon>
        <taxon>Desulfobacteria</taxon>
        <taxon>Desulfobacterales</taxon>
        <taxon>Desulfatibacillaceae</taxon>
        <taxon>Desulfatibacillum</taxon>
    </lineage>
</organism>
<evidence type="ECO:0000313" key="5">
    <source>
        <dbReference type="EMBL" id="SHK33055.1"/>
    </source>
</evidence>
<protein>
    <submittedName>
        <fullName evidence="5">Acyl-CoA synthetase (AMP-forming)/AMP-acid ligase II</fullName>
    </submittedName>
</protein>
<dbReference type="Pfam" id="PF13193">
    <property type="entry name" value="AMP-binding_C"/>
    <property type="match status" value="1"/>
</dbReference>
<sequence length="612" mass="67439">MSQLPWLNEYKVFGIPETCGPYPEEPVYDILERAAKRFKKTGLIQLDHKMNYPQVKDHVDRLATALAGLGLKKGDRVATVLPTSIQFVLADYAISRAGLVHIPSSSLEPPHTLEHKFSMGSPRAIICDSTVDSAVEAAHKTGVEFIIKTKLEDYSDNPPVHEKAEGFLWMTDLIKDNDPEPPELTFDVTKDLETLLFTGGTTGLPKGCMLTHRNIYANAMQSMAALGKAAWLLEGAITVLLGLPLFHSYGHIVMHTMTLQGANQILIPDARDTESMIRMMEKYNPIIQVGVPTQFLNMSGDALKGRGILGMSGSAPLPPSTQKSFEEKSSGGIMEGYGLSEMSPVTHLNTSFLLRVLGGRVPVRMNNAFLGIPGVTPAANWFLRLLGPAALGRIAGRGLALIVRSTSKKSQEGKTKEKRGTAGIPAPDTIVKFLDVNTGQELSMDDMLEGKRGEMCLKGPQRMLGYWPDPGAGMDDEGFIRTSDVVEVDENGYFYIVDRTKDMIIVSGYKVYSREVDDLLYSHPDIAMAATIGVPDPEREGSERVAVYVQPKPGRENELTEDGVREFLRERVAKYAVPKFVRIVDEMPLTEVQKMNKKALREQAINEFAQSQ</sequence>
<dbReference type="Proteomes" id="UP000183994">
    <property type="component" value="Unassembled WGS sequence"/>
</dbReference>
<dbReference type="InterPro" id="IPR020845">
    <property type="entry name" value="AMP-binding_CS"/>
</dbReference>
<dbReference type="Gene3D" id="3.30.300.30">
    <property type="match status" value="1"/>
</dbReference>
<gene>
    <name evidence="5" type="ORF">SAMN02745216_03287</name>
</gene>
<dbReference type="OrthoDB" id="5411921at2"/>
<dbReference type="SUPFAM" id="SSF56801">
    <property type="entry name" value="Acetyl-CoA synthetase-like"/>
    <property type="match status" value="1"/>
</dbReference>
<proteinExistence type="inferred from homology"/>
<dbReference type="Gene3D" id="3.40.50.12780">
    <property type="entry name" value="N-terminal domain of ligase-like"/>
    <property type="match status" value="2"/>
</dbReference>
<feature type="domain" description="AMP-binding enzyme C-terminal" evidence="4">
    <location>
        <begin position="515"/>
        <end position="594"/>
    </location>
</feature>
<keyword evidence="2 5" id="KW-0436">Ligase</keyword>
<dbReference type="InterPro" id="IPR042099">
    <property type="entry name" value="ANL_N_sf"/>
</dbReference>